<dbReference type="Pfam" id="PF00448">
    <property type="entry name" value="SRP54"/>
    <property type="match status" value="1"/>
</dbReference>
<dbReference type="NCBIfam" id="TIGR03499">
    <property type="entry name" value="FlhF"/>
    <property type="match status" value="1"/>
</dbReference>
<dbReference type="Gene3D" id="1.20.120.1380">
    <property type="entry name" value="Flagellar FlhF biosynthesis protein, N domain"/>
    <property type="match status" value="1"/>
</dbReference>
<dbReference type="PANTHER" id="PTHR43134:SF3">
    <property type="entry name" value="FLAGELLAR BIOSYNTHESIS PROTEIN FLHF"/>
    <property type="match status" value="1"/>
</dbReference>
<sequence>MKMKKYYASSIPEAMKHVRAELGEDAVILNSKVVVTKKFFGIIKKKSFEVVAGIDSMEPSNVAPTPAALPITTAKKENVRLQEITNAVQAKMHQVQPQNDAPLHEETSISEDLRKEIADLKSLMHSMHKKTIQDQYPDELLPFIEYLRQQELSEELITTIGDELFTHFKEASEINFSQCKMVTKNLLRKDLENLPVGGLSYEKKYINVLGPTGVGKTTTIAKMAARAVLEKKKKIGFITTDTYRIAAIEQLKTYAGLLQAPVEIAYNATDFEQAIHRLAHLDLVFIDTAGRNYKEVKYVDDLQRLIKFDEQAESFLVLALTTKEKDMANIVEQFKQLPIEKFIFTKMDETNSIGTMINLMIKYNKGLAYYTNGQEVPEDIEEADLEAVLNLFFQGEEK</sequence>
<dbReference type="AlphaFoldDB" id="A0A0K9F631"/>
<accession>A0A0K9F631</accession>
<comment type="subcellular location">
    <subcellularLocation>
        <location evidence="1">Cell membrane</location>
        <topology evidence="1">Peripheral membrane protein</topology>
        <orientation evidence="1">Cytoplasmic side</orientation>
    </subcellularLocation>
</comment>
<dbReference type="SUPFAM" id="SSF52540">
    <property type="entry name" value="P-loop containing nucleoside triphosphate hydrolases"/>
    <property type="match status" value="1"/>
</dbReference>
<keyword evidence="5" id="KW-1003">Cell membrane</keyword>
<dbReference type="InterPro" id="IPR047040">
    <property type="entry name" value="FlhF__GTPase_dom"/>
</dbReference>
<keyword evidence="4" id="KW-0813">Transport</keyword>
<dbReference type="InterPro" id="IPR020006">
    <property type="entry name" value="FlhF"/>
</dbReference>
<organism evidence="15 16">
    <name type="scientific">Lysinibacillus xylanilyticus</name>
    <dbReference type="NCBI Taxonomy" id="582475"/>
    <lineage>
        <taxon>Bacteria</taxon>
        <taxon>Bacillati</taxon>
        <taxon>Bacillota</taxon>
        <taxon>Bacilli</taxon>
        <taxon>Bacillales</taxon>
        <taxon>Bacillaceae</taxon>
        <taxon>Lysinibacillus</taxon>
    </lineage>
</organism>
<keyword evidence="15" id="KW-0282">Flagellum</keyword>
<dbReference type="Gene3D" id="3.40.50.300">
    <property type="entry name" value="P-loop containing nucleotide triphosphate hydrolases"/>
    <property type="match status" value="1"/>
</dbReference>
<dbReference type="GO" id="GO:0006614">
    <property type="term" value="P:SRP-dependent cotranslational protein targeting to membrane"/>
    <property type="evidence" value="ECO:0007669"/>
    <property type="project" value="UniProtKB-UniRule"/>
</dbReference>
<evidence type="ECO:0000256" key="12">
    <source>
        <dbReference type="ARBA" id="ARBA00025337"/>
    </source>
</evidence>
<protein>
    <recommendedName>
        <fullName evidence="3 13">Flagellar biosynthesis protein FlhF</fullName>
    </recommendedName>
</protein>
<evidence type="ECO:0000256" key="3">
    <source>
        <dbReference type="ARBA" id="ARBA00014919"/>
    </source>
</evidence>
<dbReference type="GO" id="GO:0044781">
    <property type="term" value="P:bacterial-type flagellum organization"/>
    <property type="evidence" value="ECO:0007669"/>
    <property type="project" value="UniProtKB-UniRule"/>
</dbReference>
<dbReference type="GO" id="GO:0003924">
    <property type="term" value="F:GTPase activity"/>
    <property type="evidence" value="ECO:0007669"/>
    <property type="project" value="UniProtKB-UniRule"/>
</dbReference>
<dbReference type="GO" id="GO:0005525">
    <property type="term" value="F:GTP binding"/>
    <property type="evidence" value="ECO:0007669"/>
    <property type="project" value="UniProtKB-UniRule"/>
</dbReference>
<feature type="domain" description="SRP54-type proteins GTP-binding" evidence="14">
    <location>
        <begin position="203"/>
        <end position="394"/>
    </location>
</feature>
<keyword evidence="10" id="KW-0472">Membrane</keyword>
<keyword evidence="11" id="KW-1006">Bacterial flagellum protein export</keyword>
<dbReference type="GO" id="GO:0005047">
    <property type="term" value="F:signal recognition particle binding"/>
    <property type="evidence" value="ECO:0007669"/>
    <property type="project" value="TreeGrafter"/>
</dbReference>
<evidence type="ECO:0000256" key="11">
    <source>
        <dbReference type="ARBA" id="ARBA00023225"/>
    </source>
</evidence>
<evidence type="ECO:0000259" key="14">
    <source>
        <dbReference type="SMART" id="SM00962"/>
    </source>
</evidence>
<evidence type="ECO:0000256" key="13">
    <source>
        <dbReference type="NCBIfam" id="TIGR03499"/>
    </source>
</evidence>
<evidence type="ECO:0000256" key="4">
    <source>
        <dbReference type="ARBA" id="ARBA00022448"/>
    </source>
</evidence>
<dbReference type="SMART" id="SM00962">
    <property type="entry name" value="SRP54"/>
    <property type="match status" value="1"/>
</dbReference>
<evidence type="ECO:0000256" key="1">
    <source>
        <dbReference type="ARBA" id="ARBA00004413"/>
    </source>
</evidence>
<dbReference type="CDD" id="cd17873">
    <property type="entry name" value="FlhF"/>
    <property type="match status" value="1"/>
</dbReference>
<evidence type="ECO:0000256" key="8">
    <source>
        <dbReference type="ARBA" id="ARBA00022927"/>
    </source>
</evidence>
<evidence type="ECO:0000313" key="16">
    <source>
        <dbReference type="Proteomes" id="UP000037326"/>
    </source>
</evidence>
<keyword evidence="15" id="KW-0969">Cilium</keyword>
<comment type="function">
    <text evidence="12">Necessary for flagellar biosynthesis. May be involved in translocation of the flagellum.</text>
</comment>
<dbReference type="PANTHER" id="PTHR43134">
    <property type="entry name" value="SIGNAL RECOGNITION PARTICLE RECEPTOR SUBUNIT ALPHA"/>
    <property type="match status" value="1"/>
</dbReference>
<keyword evidence="8" id="KW-0653">Protein transport</keyword>
<evidence type="ECO:0000256" key="6">
    <source>
        <dbReference type="ARBA" id="ARBA00022741"/>
    </source>
</evidence>
<evidence type="ECO:0000256" key="5">
    <source>
        <dbReference type="ARBA" id="ARBA00022475"/>
    </source>
</evidence>
<evidence type="ECO:0000256" key="9">
    <source>
        <dbReference type="ARBA" id="ARBA00023134"/>
    </source>
</evidence>
<dbReference type="Proteomes" id="UP000037326">
    <property type="component" value="Unassembled WGS sequence"/>
</dbReference>
<dbReference type="GO" id="GO:0005886">
    <property type="term" value="C:plasma membrane"/>
    <property type="evidence" value="ECO:0007669"/>
    <property type="project" value="UniProtKB-SubCell"/>
</dbReference>
<dbReference type="FunFam" id="3.40.50.300:FF:000695">
    <property type="entry name" value="Flagellar biosynthesis regulator FlhF"/>
    <property type="match status" value="1"/>
</dbReference>
<dbReference type="InterPro" id="IPR027417">
    <property type="entry name" value="P-loop_NTPase"/>
</dbReference>
<comment type="similarity">
    <text evidence="2">Belongs to the GTP-binding SRP family.</text>
</comment>
<dbReference type="EMBL" id="LFXJ01000010">
    <property type="protein sequence ID" value="KMY29556.1"/>
    <property type="molecule type" value="Genomic_DNA"/>
</dbReference>
<dbReference type="RefSeq" id="WP_049668457.1">
    <property type="nucleotide sequence ID" value="NZ_LFXJ01000010.1"/>
</dbReference>
<keyword evidence="7" id="KW-1005">Bacterial flagellum biogenesis</keyword>
<dbReference type="PATRIC" id="fig|582475.4.peg.3272"/>
<proteinExistence type="inferred from homology"/>
<evidence type="ECO:0000313" key="15">
    <source>
        <dbReference type="EMBL" id="KMY29556.1"/>
    </source>
</evidence>
<evidence type="ECO:0000256" key="2">
    <source>
        <dbReference type="ARBA" id="ARBA00008531"/>
    </source>
</evidence>
<gene>
    <name evidence="15" type="ORF">ACZ11_20900</name>
</gene>
<dbReference type="GO" id="GO:0015031">
    <property type="term" value="P:protein transport"/>
    <property type="evidence" value="ECO:0007669"/>
    <property type="project" value="UniProtKB-KW"/>
</dbReference>
<evidence type="ECO:0000256" key="10">
    <source>
        <dbReference type="ARBA" id="ARBA00023136"/>
    </source>
</evidence>
<keyword evidence="15" id="KW-0966">Cell projection</keyword>
<reference evidence="16" key="1">
    <citation type="submission" date="2015-07" db="EMBL/GenBank/DDBJ databases">
        <authorList>
            <consortium name="Consortium for Microbial Forensics and Genomics (microFORGE)"/>
            <person name="Knight B.M."/>
            <person name="Roberts D.P."/>
            <person name="Lin D."/>
            <person name="Hari K."/>
            <person name="Fletcher J."/>
            <person name="Melcher U."/>
            <person name="Blagden T."/>
            <person name="Winegar R.A."/>
        </authorList>
    </citation>
    <scope>NUCLEOTIDE SEQUENCE [LARGE SCALE GENOMIC DNA]</scope>
    <source>
        <strain evidence="16">DSM 23493</strain>
    </source>
</reference>
<evidence type="ECO:0000256" key="7">
    <source>
        <dbReference type="ARBA" id="ARBA00022795"/>
    </source>
</evidence>
<comment type="caution">
    <text evidence="15">The sequence shown here is derived from an EMBL/GenBank/DDBJ whole genome shotgun (WGS) entry which is preliminary data.</text>
</comment>
<name>A0A0K9F631_9BACI</name>
<dbReference type="GeneID" id="96600671"/>
<keyword evidence="9" id="KW-0342">GTP-binding</keyword>
<keyword evidence="6" id="KW-0547">Nucleotide-binding</keyword>
<dbReference type="InterPro" id="IPR000897">
    <property type="entry name" value="SRP54_GTPase_dom"/>
</dbReference>
<dbReference type="OrthoDB" id="9778554at2"/>